<feature type="domain" description="PLD phosphodiesterase" evidence="14">
    <location>
        <begin position="221"/>
        <end position="248"/>
    </location>
</feature>
<proteinExistence type="inferred from homology"/>
<keyword evidence="2 12" id="KW-1003">Cell membrane</keyword>
<dbReference type="Proteomes" id="UP000184225">
    <property type="component" value="Unassembled WGS sequence"/>
</dbReference>
<dbReference type="PROSITE" id="PS50035">
    <property type="entry name" value="PLD"/>
    <property type="match status" value="2"/>
</dbReference>
<dbReference type="EC" id="2.7.8.-" evidence="12 13"/>
<feature type="active site" evidence="12">
    <location>
        <position position="404"/>
    </location>
</feature>
<feature type="active site" evidence="12">
    <location>
        <position position="226"/>
    </location>
</feature>
<evidence type="ECO:0000256" key="2">
    <source>
        <dbReference type="ARBA" id="ARBA00022475"/>
    </source>
</evidence>
<dbReference type="EMBL" id="FQYY01000002">
    <property type="protein sequence ID" value="SHI53611.1"/>
    <property type="molecule type" value="Genomic_DNA"/>
</dbReference>
<feature type="transmembrane region" description="Helical" evidence="12">
    <location>
        <begin position="9"/>
        <end position="30"/>
    </location>
</feature>
<protein>
    <recommendedName>
        <fullName evidence="12 13">Cardiolipin synthase</fullName>
        <shortName evidence="12">CL synthase</shortName>
        <ecNumber evidence="12 13">2.7.8.-</ecNumber>
    </recommendedName>
</protein>
<comment type="catalytic activity">
    <reaction evidence="12">
        <text>2 a 1,2-diacyl-sn-glycero-3-phospho-(1'-sn-glycerol) = a cardiolipin + glycerol</text>
        <dbReference type="Rhea" id="RHEA:31451"/>
        <dbReference type="ChEBI" id="CHEBI:17754"/>
        <dbReference type="ChEBI" id="CHEBI:62237"/>
        <dbReference type="ChEBI" id="CHEBI:64716"/>
    </reaction>
</comment>
<dbReference type="InterPro" id="IPR027379">
    <property type="entry name" value="CLS_N"/>
</dbReference>
<comment type="similarity">
    <text evidence="12">Belongs to the phospholipase D family. Cardiolipin synthase subfamily.</text>
</comment>
<accession>A0A1M6BYC0</accession>
<feature type="active site" evidence="12">
    <location>
        <position position="233"/>
    </location>
</feature>
<gene>
    <name evidence="15" type="ORF">SAMN04488096_102272</name>
</gene>
<keyword evidence="4 12" id="KW-0808">Transferase</keyword>
<dbReference type="NCBIfam" id="TIGR04265">
    <property type="entry name" value="bac_cardiolipin"/>
    <property type="match status" value="1"/>
</dbReference>
<evidence type="ECO:0000256" key="8">
    <source>
        <dbReference type="ARBA" id="ARBA00023098"/>
    </source>
</evidence>
<keyword evidence="16" id="KW-1185">Reference proteome</keyword>
<sequence>MLEYIQNNIFFSLIIINYIIAIGTAIFIILNNRNPITTVSYILALVVLPFLGLLVYYFFGQEYRKDKMFKRRKVFDNETVKKWEKKLMLNNCRLEDYENGFLQNKVNVVKLLQNNQKKPLVLGNDVEILINGEKKFEALFKDLKTAKHHIHVEYYMFNDDKIGTKLINALIEKAKEGVKVRVNYDYVASGISNKNINKMKSFGIEIFPFMPVWFPNLTRKLNYRNHRKIVVIDGVIGYVGGVNISDEYVNPCDKGYWRDTHCRLKGNIVKSIQSHFLLNWNFVSQQEIEITDHLFPDVESFGDIPVQIAASGPDSDYPHIMEALFTAINGANDYIKITTPYFIPNEQMLTALKTASRRGVDVELLIPKEGDSWAAKYATNSYISGLLESGIKVFHYCKGMVHAKTMIVDGLLTTIGTSNMDYRSFEINFEITALIYNENLSEKMVQIFKEDIEHCDVVELKKWEQRPFIEKVKESFSRLWAPLL</sequence>
<dbReference type="InterPro" id="IPR022924">
    <property type="entry name" value="Cardiolipin_synthase"/>
</dbReference>
<keyword evidence="8 12" id="KW-0443">Lipid metabolism</keyword>
<comment type="function">
    <text evidence="12">Catalyzes the reversible phosphatidyl group transfer from one phosphatidylglycerol molecule to another to form cardiolipin (CL) (diphosphatidylglycerol) and glycerol.</text>
</comment>
<feature type="domain" description="PLD phosphodiesterase" evidence="14">
    <location>
        <begin position="397"/>
        <end position="424"/>
    </location>
</feature>
<dbReference type="OrthoDB" id="9762009at2"/>
<evidence type="ECO:0000256" key="10">
    <source>
        <dbReference type="ARBA" id="ARBA00023209"/>
    </source>
</evidence>
<keyword evidence="3 12" id="KW-0444">Lipid biosynthesis</keyword>
<feature type="transmembrane region" description="Helical" evidence="12">
    <location>
        <begin position="36"/>
        <end position="59"/>
    </location>
</feature>
<feature type="active site" evidence="12">
    <location>
        <position position="228"/>
    </location>
</feature>
<evidence type="ECO:0000313" key="15">
    <source>
        <dbReference type="EMBL" id="SHI53611.1"/>
    </source>
</evidence>
<dbReference type="Gene3D" id="3.30.870.10">
    <property type="entry name" value="Endonuclease Chain A"/>
    <property type="match status" value="2"/>
</dbReference>
<keyword evidence="7 12" id="KW-1133">Transmembrane helix</keyword>
<evidence type="ECO:0000256" key="4">
    <source>
        <dbReference type="ARBA" id="ARBA00022679"/>
    </source>
</evidence>
<feature type="active site" evidence="12">
    <location>
        <position position="402"/>
    </location>
</feature>
<evidence type="ECO:0000256" key="13">
    <source>
        <dbReference type="NCBIfam" id="TIGR04265"/>
    </source>
</evidence>
<organism evidence="15 16">
    <name type="scientific">Mesonia phycicola</name>
    <dbReference type="NCBI Taxonomy" id="579105"/>
    <lineage>
        <taxon>Bacteria</taxon>
        <taxon>Pseudomonadati</taxon>
        <taxon>Bacteroidota</taxon>
        <taxon>Flavobacteriia</taxon>
        <taxon>Flavobacteriales</taxon>
        <taxon>Flavobacteriaceae</taxon>
        <taxon>Mesonia</taxon>
    </lineage>
</organism>
<dbReference type="GO" id="GO:0032049">
    <property type="term" value="P:cardiolipin biosynthetic process"/>
    <property type="evidence" value="ECO:0007669"/>
    <property type="project" value="UniProtKB-UniRule"/>
</dbReference>
<dbReference type="InterPro" id="IPR030874">
    <property type="entry name" value="Cardiolipin_synth_Firmi"/>
</dbReference>
<evidence type="ECO:0000256" key="11">
    <source>
        <dbReference type="ARBA" id="ARBA00023264"/>
    </source>
</evidence>
<reference evidence="15 16" key="1">
    <citation type="submission" date="2016-11" db="EMBL/GenBank/DDBJ databases">
        <authorList>
            <person name="Jaros S."/>
            <person name="Januszkiewicz K."/>
            <person name="Wedrychowicz H."/>
        </authorList>
    </citation>
    <scope>NUCLEOTIDE SEQUENCE [LARGE SCALE GENOMIC DNA]</scope>
    <source>
        <strain evidence="15 16">DSM 21425</strain>
    </source>
</reference>
<dbReference type="SUPFAM" id="SSF56024">
    <property type="entry name" value="Phospholipase D/nuclease"/>
    <property type="match status" value="2"/>
</dbReference>
<dbReference type="Pfam" id="PF13396">
    <property type="entry name" value="PLDc_N"/>
    <property type="match status" value="1"/>
</dbReference>
<dbReference type="GO" id="GO:0005886">
    <property type="term" value="C:plasma membrane"/>
    <property type="evidence" value="ECO:0007669"/>
    <property type="project" value="UniProtKB-SubCell"/>
</dbReference>
<name>A0A1M6BYC0_9FLAO</name>
<dbReference type="InterPro" id="IPR025202">
    <property type="entry name" value="PLD-like_dom"/>
</dbReference>
<keyword evidence="10 12" id="KW-0594">Phospholipid biosynthesis</keyword>
<evidence type="ECO:0000256" key="12">
    <source>
        <dbReference type="HAMAP-Rule" id="MF_01916"/>
    </source>
</evidence>
<evidence type="ECO:0000256" key="3">
    <source>
        <dbReference type="ARBA" id="ARBA00022516"/>
    </source>
</evidence>
<dbReference type="PANTHER" id="PTHR21248">
    <property type="entry name" value="CARDIOLIPIN SYNTHASE"/>
    <property type="match status" value="1"/>
</dbReference>
<keyword evidence="11 12" id="KW-1208">Phospholipid metabolism</keyword>
<evidence type="ECO:0000256" key="1">
    <source>
        <dbReference type="ARBA" id="ARBA00004651"/>
    </source>
</evidence>
<evidence type="ECO:0000313" key="16">
    <source>
        <dbReference type="Proteomes" id="UP000184225"/>
    </source>
</evidence>
<dbReference type="CDD" id="cd09112">
    <property type="entry name" value="PLDc_CLS_2"/>
    <property type="match status" value="1"/>
</dbReference>
<keyword evidence="6" id="KW-0677">Repeat</keyword>
<dbReference type="InterPro" id="IPR001736">
    <property type="entry name" value="PLipase_D/transphosphatidylase"/>
</dbReference>
<comment type="subcellular location">
    <subcellularLocation>
        <location evidence="1 12">Cell membrane</location>
        <topology evidence="1 12">Multi-pass membrane protein</topology>
    </subcellularLocation>
</comment>
<dbReference type="RefSeq" id="WP_073148526.1">
    <property type="nucleotide sequence ID" value="NZ_FQYY01000002.1"/>
</dbReference>
<evidence type="ECO:0000256" key="7">
    <source>
        <dbReference type="ARBA" id="ARBA00022989"/>
    </source>
</evidence>
<dbReference type="HAMAP" id="MF_01916">
    <property type="entry name" value="Cardiolipin_synth_Cls"/>
    <property type="match status" value="1"/>
</dbReference>
<evidence type="ECO:0000256" key="5">
    <source>
        <dbReference type="ARBA" id="ARBA00022692"/>
    </source>
</evidence>
<dbReference type="AlphaFoldDB" id="A0A1M6BYC0"/>
<keyword evidence="5 12" id="KW-0812">Transmembrane</keyword>
<feature type="active site" evidence="12">
    <location>
        <position position="409"/>
    </location>
</feature>
<evidence type="ECO:0000256" key="6">
    <source>
        <dbReference type="ARBA" id="ARBA00022737"/>
    </source>
</evidence>
<keyword evidence="9 12" id="KW-0472">Membrane</keyword>
<dbReference type="STRING" id="579105.SAMN04488096_102272"/>
<evidence type="ECO:0000259" key="14">
    <source>
        <dbReference type="PROSITE" id="PS50035"/>
    </source>
</evidence>
<dbReference type="GO" id="GO:0008808">
    <property type="term" value="F:cardiolipin synthase activity"/>
    <property type="evidence" value="ECO:0007669"/>
    <property type="project" value="UniProtKB-UniRule"/>
</dbReference>
<evidence type="ECO:0000256" key="9">
    <source>
        <dbReference type="ARBA" id="ARBA00023136"/>
    </source>
</evidence>
<dbReference type="PANTHER" id="PTHR21248:SF22">
    <property type="entry name" value="PHOSPHOLIPASE D"/>
    <property type="match status" value="1"/>
</dbReference>
<dbReference type="CDD" id="cd09110">
    <property type="entry name" value="PLDc_CLS_1"/>
    <property type="match status" value="1"/>
</dbReference>
<dbReference type="SMART" id="SM00155">
    <property type="entry name" value="PLDc"/>
    <property type="match status" value="2"/>
</dbReference>
<dbReference type="Pfam" id="PF13091">
    <property type="entry name" value="PLDc_2"/>
    <property type="match status" value="2"/>
</dbReference>